<dbReference type="RefSeq" id="XP_013890353.1">
    <property type="nucleotide sequence ID" value="XM_014034899.1"/>
</dbReference>
<dbReference type="GeneID" id="25734410"/>
<organism evidence="2 3">
    <name type="scientific">Monoraphidium neglectum</name>
    <dbReference type="NCBI Taxonomy" id="145388"/>
    <lineage>
        <taxon>Eukaryota</taxon>
        <taxon>Viridiplantae</taxon>
        <taxon>Chlorophyta</taxon>
        <taxon>core chlorophytes</taxon>
        <taxon>Chlorophyceae</taxon>
        <taxon>CS clade</taxon>
        <taxon>Sphaeropleales</taxon>
        <taxon>Selenastraceae</taxon>
        <taxon>Monoraphidium</taxon>
    </lineage>
</organism>
<keyword evidence="3" id="KW-1185">Reference proteome</keyword>
<evidence type="ECO:0000313" key="2">
    <source>
        <dbReference type="EMBL" id="KIY91333.1"/>
    </source>
</evidence>
<accession>A0A0D2K5A1</accession>
<name>A0A0D2K5A1_9CHLO</name>
<dbReference type="Proteomes" id="UP000054498">
    <property type="component" value="Unassembled WGS sequence"/>
</dbReference>
<feature type="region of interest" description="Disordered" evidence="1">
    <location>
        <begin position="87"/>
        <end position="140"/>
    </location>
</feature>
<dbReference type="KEGG" id="mng:MNEG_16631"/>
<evidence type="ECO:0000256" key="1">
    <source>
        <dbReference type="SAM" id="MobiDB-lite"/>
    </source>
</evidence>
<reference evidence="2 3" key="1">
    <citation type="journal article" date="2013" name="BMC Genomics">
        <title>Reconstruction of the lipid metabolism for the microalga Monoraphidium neglectum from its genome sequence reveals characteristics suitable for biofuel production.</title>
        <authorList>
            <person name="Bogen C."/>
            <person name="Al-Dilaimi A."/>
            <person name="Albersmeier A."/>
            <person name="Wichmann J."/>
            <person name="Grundmann M."/>
            <person name="Rupp O."/>
            <person name="Lauersen K.J."/>
            <person name="Blifernez-Klassen O."/>
            <person name="Kalinowski J."/>
            <person name="Goesmann A."/>
            <person name="Mussgnug J.H."/>
            <person name="Kruse O."/>
        </authorList>
    </citation>
    <scope>NUCLEOTIDE SEQUENCE [LARGE SCALE GENOMIC DNA]</scope>
    <source>
        <strain evidence="2 3">SAG 48.87</strain>
    </source>
</reference>
<proteinExistence type="predicted"/>
<protein>
    <submittedName>
        <fullName evidence="2">Uncharacterized protein</fullName>
    </submittedName>
</protein>
<sequence>MALSTAQKRGIANGVSRGAQTPARCVRVHAIGEHKSLASRVAPALLASVIALSSGFTTIDAAFAPPARADGEENLSPLERRRALLRAAREKAEAASSATKEAEAEPKAEPEPEPEAPKTDFAGAAPAHGGRCAATASPRS</sequence>
<evidence type="ECO:0000313" key="3">
    <source>
        <dbReference type="Proteomes" id="UP000054498"/>
    </source>
</evidence>
<gene>
    <name evidence="2" type="ORF">MNEG_16631</name>
</gene>
<dbReference type="AlphaFoldDB" id="A0A0D2K5A1"/>
<feature type="compositionally biased region" description="Basic and acidic residues" evidence="1">
    <location>
        <begin position="100"/>
        <end position="118"/>
    </location>
</feature>
<dbReference type="EMBL" id="KK106808">
    <property type="protein sequence ID" value="KIY91333.1"/>
    <property type="molecule type" value="Genomic_DNA"/>
</dbReference>